<gene>
    <name evidence="3" type="ORF">KC675_03265</name>
</gene>
<evidence type="ECO:0000256" key="1">
    <source>
        <dbReference type="SAM" id="Phobius"/>
    </source>
</evidence>
<keyword evidence="1" id="KW-1133">Transmembrane helix</keyword>
<keyword evidence="1" id="KW-0472">Membrane</keyword>
<feature type="domain" description="DUF218" evidence="2">
    <location>
        <begin position="71"/>
        <end position="191"/>
    </location>
</feature>
<dbReference type="GO" id="GO:0005886">
    <property type="term" value="C:plasma membrane"/>
    <property type="evidence" value="ECO:0007669"/>
    <property type="project" value="TreeGrafter"/>
</dbReference>
<keyword evidence="1" id="KW-0812">Transmembrane</keyword>
<sequence length="232" mass="27089">MFRKIRSINLLYRIKRSLRPSKRSLVSIFLFLFGLLILPLFLINFFIRKEFQELIYPETEFQNISETRVGLVFGAGLDRSAENPSIILKDRLDTAVILYQSGKVQKLIVSGDNRFVNYDEPTVMYEYLIKEGVSEFDIERDYAGRNTYDTCFRAKEIFGISEAVLITQEFHLPRALFTCQNLGIQAQGASADRNMYVKRYYNNFRETFAMISTFFKLYIFPPEVILGDKIVI</sequence>
<feature type="transmembrane region" description="Helical" evidence="1">
    <location>
        <begin position="25"/>
        <end position="47"/>
    </location>
</feature>
<evidence type="ECO:0000313" key="4">
    <source>
        <dbReference type="Proteomes" id="UP000745577"/>
    </source>
</evidence>
<evidence type="ECO:0000259" key="2">
    <source>
        <dbReference type="Pfam" id="PF02698"/>
    </source>
</evidence>
<name>A0A955IE44_9BACT</name>
<dbReference type="Pfam" id="PF02698">
    <property type="entry name" value="DUF218"/>
    <property type="match status" value="1"/>
</dbReference>
<protein>
    <submittedName>
        <fullName evidence="3">YdcF family protein</fullName>
    </submittedName>
</protein>
<comment type="caution">
    <text evidence="3">The sequence shown here is derived from an EMBL/GenBank/DDBJ whole genome shotgun (WGS) entry which is preliminary data.</text>
</comment>
<dbReference type="InterPro" id="IPR003848">
    <property type="entry name" value="DUF218"/>
</dbReference>
<dbReference type="AlphaFoldDB" id="A0A955IE44"/>
<dbReference type="CDD" id="cd06259">
    <property type="entry name" value="YdcF-like"/>
    <property type="match status" value="1"/>
</dbReference>
<dbReference type="PANTHER" id="PTHR30336">
    <property type="entry name" value="INNER MEMBRANE PROTEIN, PROBABLE PERMEASE"/>
    <property type="match status" value="1"/>
</dbReference>
<dbReference type="EMBL" id="JAGQLL010000035">
    <property type="protein sequence ID" value="MCA9380173.1"/>
    <property type="molecule type" value="Genomic_DNA"/>
</dbReference>
<organism evidence="3 4">
    <name type="scientific">Candidatus Dojkabacteria bacterium</name>
    <dbReference type="NCBI Taxonomy" id="2099670"/>
    <lineage>
        <taxon>Bacteria</taxon>
        <taxon>Candidatus Dojkabacteria</taxon>
    </lineage>
</organism>
<dbReference type="InterPro" id="IPR051599">
    <property type="entry name" value="Cell_Envelope_Assoc"/>
</dbReference>
<accession>A0A955IE44</accession>
<dbReference type="PANTHER" id="PTHR30336:SF6">
    <property type="entry name" value="INTEGRAL MEMBRANE PROTEIN"/>
    <property type="match status" value="1"/>
</dbReference>
<proteinExistence type="predicted"/>
<dbReference type="Proteomes" id="UP000745577">
    <property type="component" value="Unassembled WGS sequence"/>
</dbReference>
<reference evidence="3" key="1">
    <citation type="submission" date="2020-04" db="EMBL/GenBank/DDBJ databases">
        <authorList>
            <person name="Zhang T."/>
        </authorList>
    </citation>
    <scope>NUCLEOTIDE SEQUENCE</scope>
    <source>
        <strain evidence="3">HKST-UBA15</strain>
    </source>
</reference>
<reference evidence="3" key="2">
    <citation type="journal article" date="2021" name="Microbiome">
        <title>Successional dynamics and alternative stable states in a saline activated sludge microbial community over 9 years.</title>
        <authorList>
            <person name="Wang Y."/>
            <person name="Ye J."/>
            <person name="Ju F."/>
            <person name="Liu L."/>
            <person name="Boyd J.A."/>
            <person name="Deng Y."/>
            <person name="Parks D.H."/>
            <person name="Jiang X."/>
            <person name="Yin X."/>
            <person name="Woodcroft B.J."/>
            <person name="Tyson G.W."/>
            <person name="Hugenholtz P."/>
            <person name="Polz M.F."/>
            <person name="Zhang T."/>
        </authorList>
    </citation>
    <scope>NUCLEOTIDE SEQUENCE</scope>
    <source>
        <strain evidence="3">HKST-UBA15</strain>
    </source>
</reference>
<evidence type="ECO:0000313" key="3">
    <source>
        <dbReference type="EMBL" id="MCA9380173.1"/>
    </source>
</evidence>